<comment type="similarity">
    <text evidence="2 8">Belongs to the major facilitator superfamily. Nitrate/nitrite porter (TC 2.A.1.8) family.</text>
</comment>
<dbReference type="InterPro" id="IPR004737">
    <property type="entry name" value="NO3_transporter_NarK/NarU-like"/>
</dbReference>
<feature type="transmembrane region" description="Helical" evidence="8">
    <location>
        <begin position="28"/>
        <end position="52"/>
    </location>
</feature>
<keyword evidence="8" id="KW-1003">Cell membrane</keyword>
<feature type="transmembrane region" description="Helical" evidence="8">
    <location>
        <begin position="312"/>
        <end position="332"/>
    </location>
</feature>
<dbReference type="InterPro" id="IPR036259">
    <property type="entry name" value="MFS_trans_sf"/>
</dbReference>
<gene>
    <name evidence="9" type="ORF">HK18_07825</name>
</gene>
<feature type="transmembrane region" description="Helical" evidence="8">
    <location>
        <begin position="286"/>
        <end position="305"/>
    </location>
</feature>
<feature type="transmembrane region" description="Helical" evidence="8">
    <location>
        <begin position="123"/>
        <end position="148"/>
    </location>
</feature>
<dbReference type="Proteomes" id="UP000194946">
    <property type="component" value="Unassembled WGS sequence"/>
</dbReference>
<evidence type="ECO:0000256" key="1">
    <source>
        <dbReference type="ARBA" id="ARBA00004141"/>
    </source>
</evidence>
<dbReference type="InterPro" id="IPR011701">
    <property type="entry name" value="MFS"/>
</dbReference>
<accession>A0A251ZVV2</accession>
<proteinExistence type="inferred from homology"/>
<dbReference type="GO" id="GO:0015113">
    <property type="term" value="F:nitrite transmembrane transporter activity"/>
    <property type="evidence" value="ECO:0007669"/>
    <property type="project" value="InterPro"/>
</dbReference>
<feature type="transmembrane region" description="Helical" evidence="8">
    <location>
        <begin position="344"/>
        <end position="373"/>
    </location>
</feature>
<evidence type="ECO:0000256" key="7">
    <source>
        <dbReference type="ARBA" id="ARBA00023136"/>
    </source>
</evidence>
<dbReference type="PANTHER" id="PTHR23515">
    <property type="entry name" value="HIGH-AFFINITY NITRATE TRANSPORTER 2.3"/>
    <property type="match status" value="1"/>
</dbReference>
<sequence>MSNLLTNWEPENKEFWQKEGKRVATRNLWISVPALLLAFVVWSLWSVVVIYLPKLGFNYTPNQLMLLTALPALSGATLRIFYAFMVPIFGGRKWTFVSTAALLIPLVWFGISVQNPETSFTTMAIIALLCGFGGGNFSSSMANIGYFFPKSEKGYATGVNAGLGNIGVSVLQFAAPLVIGMGIFGAFGGDAKTVVQNGHDVSVWIQNVGFVWVPLIVIVLFFIFFGMNDIASAKASFSDQSVIFGRKDNWILCWLYLGMFGSFIGYSAVFPMLVKHEFADIDPLKFAFLGPLLGSIFRVVGGMISDKIRPTIVTQIAFIGVVILTLAVLYFLPEAGHAGNFMGFFISFMLVFVFVGLGNGSVFAQTPVVFGIFHRRLAALTNIKPEDSAKNSIKETGAVLGFMGAIGAYGGFIIPKLCGTAVAYTGSFYLAFCCFVAYYCSCLLVNWWFYLRKSAKSAC</sequence>
<dbReference type="SUPFAM" id="SSF103473">
    <property type="entry name" value="MFS general substrate transporter"/>
    <property type="match status" value="1"/>
</dbReference>
<comment type="caution">
    <text evidence="9">The sequence shown here is derived from an EMBL/GenBank/DDBJ whole genome shotgun (WGS) entry which is preliminary data.</text>
</comment>
<feature type="transmembrane region" description="Helical" evidence="8">
    <location>
        <begin position="251"/>
        <end position="274"/>
    </location>
</feature>
<comment type="subcellular location">
    <subcellularLocation>
        <location evidence="8">Cell membrane</location>
        <topology evidence="8">Multi-pass membrane protein</topology>
    </subcellularLocation>
    <subcellularLocation>
        <location evidence="1">Membrane</location>
        <topology evidence="1">Multi-pass membrane protein</topology>
    </subcellularLocation>
</comment>
<dbReference type="GO" id="GO:0042128">
    <property type="term" value="P:nitrate assimilation"/>
    <property type="evidence" value="ECO:0007669"/>
    <property type="project" value="UniProtKB-UniRule"/>
</dbReference>
<keyword evidence="6 8" id="KW-0534">Nitrate assimilation</keyword>
<dbReference type="Pfam" id="PF07690">
    <property type="entry name" value="MFS_1"/>
    <property type="match status" value="1"/>
</dbReference>
<evidence type="ECO:0000256" key="4">
    <source>
        <dbReference type="ARBA" id="ARBA00022692"/>
    </source>
</evidence>
<feature type="transmembrane region" description="Helical" evidence="8">
    <location>
        <begin position="426"/>
        <end position="449"/>
    </location>
</feature>
<keyword evidence="5 8" id="KW-1133">Transmembrane helix</keyword>
<evidence type="ECO:0000256" key="2">
    <source>
        <dbReference type="ARBA" id="ARBA00008432"/>
    </source>
</evidence>
<feature type="transmembrane region" description="Helical" evidence="8">
    <location>
        <begin position="64"/>
        <end position="82"/>
    </location>
</feature>
<evidence type="ECO:0000256" key="5">
    <source>
        <dbReference type="ARBA" id="ARBA00022989"/>
    </source>
</evidence>
<feature type="transmembrane region" description="Helical" evidence="8">
    <location>
        <begin position="393"/>
        <end position="414"/>
    </location>
</feature>
<keyword evidence="4 8" id="KW-0812">Transmembrane</keyword>
<feature type="transmembrane region" description="Helical" evidence="8">
    <location>
        <begin position="168"/>
        <end position="189"/>
    </location>
</feature>
<evidence type="ECO:0000313" key="9">
    <source>
        <dbReference type="EMBL" id="OUI78779.1"/>
    </source>
</evidence>
<keyword evidence="10" id="KW-1185">Reference proteome</keyword>
<feature type="transmembrane region" description="Helical" evidence="8">
    <location>
        <begin position="209"/>
        <end position="230"/>
    </location>
</feature>
<dbReference type="InterPro" id="IPR044772">
    <property type="entry name" value="NO3_transporter"/>
</dbReference>
<reference evidence="10" key="1">
    <citation type="submission" date="2014-06" db="EMBL/GenBank/DDBJ databases">
        <authorList>
            <person name="Winans N.J."/>
            <person name="Newell P.D."/>
            <person name="Douglas A.E."/>
        </authorList>
    </citation>
    <scope>NUCLEOTIDE SEQUENCE [LARGE SCALE GENOMIC DNA]</scope>
    <source>
        <strain evidence="10">DmL_052</strain>
    </source>
</reference>
<keyword evidence="7 8" id="KW-0472">Membrane</keyword>
<evidence type="ECO:0000313" key="10">
    <source>
        <dbReference type="Proteomes" id="UP000194946"/>
    </source>
</evidence>
<evidence type="ECO:0000256" key="8">
    <source>
        <dbReference type="RuleBase" id="RU366033"/>
    </source>
</evidence>
<dbReference type="AlphaFoldDB" id="A0A251ZVV2"/>
<evidence type="ECO:0000256" key="3">
    <source>
        <dbReference type="ARBA" id="ARBA00022448"/>
    </source>
</evidence>
<dbReference type="EMBL" id="JOPB01000005">
    <property type="protein sequence ID" value="OUI78779.1"/>
    <property type="molecule type" value="Genomic_DNA"/>
</dbReference>
<dbReference type="NCBIfam" id="TIGR00886">
    <property type="entry name" value="2A0108"/>
    <property type="match status" value="1"/>
</dbReference>
<organism evidence="9 10">
    <name type="scientific">Commensalibacter intestini</name>
    <dbReference type="NCBI Taxonomy" id="479936"/>
    <lineage>
        <taxon>Bacteria</taxon>
        <taxon>Pseudomonadati</taxon>
        <taxon>Pseudomonadota</taxon>
        <taxon>Alphaproteobacteria</taxon>
        <taxon>Acetobacterales</taxon>
        <taxon>Acetobacteraceae</taxon>
    </lineage>
</organism>
<keyword evidence="3 8" id="KW-0813">Transport</keyword>
<protein>
    <recommendedName>
        <fullName evidence="8">Nitrate/nitrite transporter</fullName>
    </recommendedName>
</protein>
<feature type="transmembrane region" description="Helical" evidence="8">
    <location>
        <begin position="94"/>
        <end position="111"/>
    </location>
</feature>
<dbReference type="RefSeq" id="WP_086632187.1">
    <property type="nucleotide sequence ID" value="NZ_JOPB01000005.1"/>
</dbReference>
<evidence type="ECO:0000256" key="6">
    <source>
        <dbReference type="ARBA" id="ARBA00023063"/>
    </source>
</evidence>
<dbReference type="GO" id="GO:0015112">
    <property type="term" value="F:nitrate transmembrane transporter activity"/>
    <property type="evidence" value="ECO:0007669"/>
    <property type="project" value="UniProtKB-UniRule"/>
</dbReference>
<dbReference type="GO" id="GO:0005886">
    <property type="term" value="C:plasma membrane"/>
    <property type="evidence" value="ECO:0007669"/>
    <property type="project" value="UniProtKB-SubCell"/>
</dbReference>
<name>A0A251ZVV2_9PROT</name>
<dbReference type="Gene3D" id="1.20.1250.20">
    <property type="entry name" value="MFS general substrate transporter like domains"/>
    <property type="match status" value="1"/>
</dbReference>
<dbReference type="CDD" id="cd17341">
    <property type="entry name" value="MFS_NRT2_like"/>
    <property type="match status" value="1"/>
</dbReference>